<dbReference type="GO" id="GO:0019171">
    <property type="term" value="F:(3R)-hydroxyacyl-[acyl-carrier-protein] dehydratase activity"/>
    <property type="evidence" value="ECO:0007669"/>
    <property type="project" value="TreeGrafter"/>
</dbReference>
<name>A0A2I8F5L8_9BURK</name>
<protein>
    <submittedName>
        <fullName evidence="4">(R)-hydratase</fullName>
    </submittedName>
</protein>
<evidence type="ECO:0000256" key="1">
    <source>
        <dbReference type="ARBA" id="ARBA00023239"/>
    </source>
</evidence>
<feature type="region of interest" description="Disordered" evidence="2">
    <location>
        <begin position="156"/>
        <end position="175"/>
    </location>
</feature>
<feature type="domain" description="MaoC-like" evidence="3">
    <location>
        <begin position="21"/>
        <end position="114"/>
    </location>
</feature>
<keyword evidence="1" id="KW-0456">Lyase</keyword>
<sequence length="175" mass="19042">MNELNGYDIEDLSVDMSATFSKTITEADIVLFAGVSGDNNALHINEEFAVTTSFGGRIAHGFLTASVISAAIANKLPGPGTIYLRQTLAFRAPVRPGDTVHATVRVKEVLHEKRRVVLETMCRVRGTVVIDGEALVMVTSGEGRLALAREHRITQTPQNDRVVPSEERQMPEITA</sequence>
<dbReference type="RefSeq" id="WP_081921224.1">
    <property type="nucleotide sequence ID" value="NZ_CP026114.1"/>
</dbReference>
<organism evidence="4 5">
    <name type="scientific">Paraburkholderia terrae</name>
    <dbReference type="NCBI Taxonomy" id="311230"/>
    <lineage>
        <taxon>Bacteria</taxon>
        <taxon>Pseudomonadati</taxon>
        <taxon>Pseudomonadota</taxon>
        <taxon>Betaproteobacteria</taxon>
        <taxon>Burkholderiales</taxon>
        <taxon>Burkholderiaceae</taxon>
        <taxon>Paraburkholderia</taxon>
    </lineage>
</organism>
<dbReference type="GO" id="GO:0006633">
    <property type="term" value="P:fatty acid biosynthetic process"/>
    <property type="evidence" value="ECO:0007669"/>
    <property type="project" value="TreeGrafter"/>
</dbReference>
<dbReference type="CDD" id="cd03449">
    <property type="entry name" value="R_hydratase"/>
    <property type="match status" value="1"/>
</dbReference>
<gene>
    <name evidence="4" type="ORF">C2L65_42390</name>
</gene>
<dbReference type="OrthoDB" id="9800237at2"/>
<reference evidence="4 5" key="1">
    <citation type="submission" date="2018-01" db="EMBL/GenBank/DDBJ databases">
        <title>Species boundaries and ecological features among Paraburkholderia terrae DSMZ17804T, P. hospita DSMZ17164T and P. caribensis DSMZ13236T.</title>
        <authorList>
            <person name="Pratama A.A."/>
        </authorList>
    </citation>
    <scope>NUCLEOTIDE SEQUENCE [LARGE SCALE GENOMIC DNA]</scope>
    <source>
        <strain evidence="4 5">DSM 17804</strain>
    </source>
</reference>
<dbReference type="Gene3D" id="3.10.129.10">
    <property type="entry name" value="Hotdog Thioesterase"/>
    <property type="match status" value="1"/>
</dbReference>
<dbReference type="Proteomes" id="UP000243502">
    <property type="component" value="Chromosome 4"/>
</dbReference>
<evidence type="ECO:0000313" key="5">
    <source>
        <dbReference type="Proteomes" id="UP000243502"/>
    </source>
</evidence>
<dbReference type="PANTHER" id="PTHR43437:SF3">
    <property type="entry name" value="HYDROXYACYL-THIOESTER DEHYDRATASE TYPE 2, MITOCHONDRIAL"/>
    <property type="match status" value="1"/>
</dbReference>
<dbReference type="InterPro" id="IPR002539">
    <property type="entry name" value="MaoC-like_dom"/>
</dbReference>
<dbReference type="PANTHER" id="PTHR43437">
    <property type="entry name" value="HYDROXYACYL-THIOESTER DEHYDRATASE TYPE 2, MITOCHONDRIAL-RELATED"/>
    <property type="match status" value="1"/>
</dbReference>
<dbReference type="InterPro" id="IPR029069">
    <property type="entry name" value="HotDog_dom_sf"/>
</dbReference>
<dbReference type="SUPFAM" id="SSF54637">
    <property type="entry name" value="Thioesterase/thiol ester dehydrase-isomerase"/>
    <property type="match status" value="1"/>
</dbReference>
<evidence type="ECO:0000313" key="4">
    <source>
        <dbReference type="EMBL" id="AUT66364.1"/>
    </source>
</evidence>
<feature type="compositionally biased region" description="Basic and acidic residues" evidence="2">
    <location>
        <begin position="163"/>
        <end position="175"/>
    </location>
</feature>
<evidence type="ECO:0000259" key="3">
    <source>
        <dbReference type="Pfam" id="PF01575"/>
    </source>
</evidence>
<dbReference type="EMBL" id="CP026114">
    <property type="protein sequence ID" value="AUT66364.1"/>
    <property type="molecule type" value="Genomic_DNA"/>
</dbReference>
<dbReference type="AlphaFoldDB" id="A0A2I8F5L8"/>
<dbReference type="InterPro" id="IPR050965">
    <property type="entry name" value="UPF0336/Enoyl-CoA_hydratase"/>
</dbReference>
<dbReference type="KEGG" id="pter:C2L65_42390"/>
<dbReference type="FunFam" id="3.10.129.10:FF:000042">
    <property type="entry name" value="MaoC domain protein dehydratase"/>
    <property type="match status" value="1"/>
</dbReference>
<dbReference type="Pfam" id="PF01575">
    <property type="entry name" value="MaoC_dehydratas"/>
    <property type="match status" value="1"/>
</dbReference>
<proteinExistence type="predicted"/>
<accession>A0A2I8F5L8</accession>
<evidence type="ECO:0000256" key="2">
    <source>
        <dbReference type="SAM" id="MobiDB-lite"/>
    </source>
</evidence>